<feature type="domain" description="FAD-binding" evidence="8">
    <location>
        <begin position="3"/>
        <end position="339"/>
    </location>
</feature>
<evidence type="ECO:0000313" key="9">
    <source>
        <dbReference type="EMBL" id="GGF88170.1"/>
    </source>
</evidence>
<dbReference type="PANTHER" id="PTHR43876:SF25">
    <property type="entry name" value="MONOOXYGENASE NMA2164"/>
    <property type="match status" value="1"/>
</dbReference>
<dbReference type="RefSeq" id="WP_188447902.1">
    <property type="nucleotide sequence ID" value="NZ_BMFO01000001.1"/>
</dbReference>
<dbReference type="PANTHER" id="PTHR43876">
    <property type="entry name" value="UBIQUINONE BIOSYNTHESIS MONOOXYGENASE COQ6, MITOCHONDRIAL"/>
    <property type="match status" value="1"/>
</dbReference>
<evidence type="ECO:0000259" key="8">
    <source>
        <dbReference type="Pfam" id="PF01494"/>
    </source>
</evidence>
<comment type="cofactor">
    <cofactor evidence="1">
        <name>FAD</name>
        <dbReference type="ChEBI" id="CHEBI:57692"/>
    </cofactor>
</comment>
<dbReference type="InterPro" id="IPR051205">
    <property type="entry name" value="UbiH/COQ6_monooxygenase"/>
</dbReference>
<dbReference type="Gene3D" id="3.50.50.60">
    <property type="entry name" value="FAD/NAD(P)-binding domain"/>
    <property type="match status" value="2"/>
</dbReference>
<organism evidence="9 10">
    <name type="scientific">Arenimonas maotaiensis</name>
    <dbReference type="NCBI Taxonomy" id="1446479"/>
    <lineage>
        <taxon>Bacteria</taxon>
        <taxon>Pseudomonadati</taxon>
        <taxon>Pseudomonadota</taxon>
        <taxon>Gammaproteobacteria</taxon>
        <taxon>Lysobacterales</taxon>
        <taxon>Lysobacteraceae</taxon>
        <taxon>Arenimonas</taxon>
    </lineage>
</organism>
<reference evidence="9" key="1">
    <citation type="journal article" date="2014" name="Int. J. Syst. Evol. Microbiol.">
        <title>Complete genome sequence of Corynebacterium casei LMG S-19264T (=DSM 44701T), isolated from a smear-ripened cheese.</title>
        <authorList>
            <consortium name="US DOE Joint Genome Institute (JGI-PGF)"/>
            <person name="Walter F."/>
            <person name="Albersmeier A."/>
            <person name="Kalinowski J."/>
            <person name="Ruckert C."/>
        </authorList>
    </citation>
    <scope>NUCLEOTIDE SEQUENCE</scope>
    <source>
        <strain evidence="9">CGMCC 1.12726</strain>
    </source>
</reference>
<dbReference type="NCBIfam" id="TIGR01988">
    <property type="entry name" value="Ubi-OHases"/>
    <property type="match status" value="1"/>
</dbReference>
<dbReference type="InterPro" id="IPR036188">
    <property type="entry name" value="FAD/NAD-bd_sf"/>
</dbReference>
<dbReference type="PRINTS" id="PR00420">
    <property type="entry name" value="RNGMNOXGNASE"/>
</dbReference>
<dbReference type="NCBIfam" id="NF006593">
    <property type="entry name" value="PRK09126.1"/>
    <property type="match status" value="1"/>
</dbReference>
<evidence type="ECO:0000256" key="3">
    <source>
        <dbReference type="ARBA" id="ARBA00005349"/>
    </source>
</evidence>
<keyword evidence="6" id="KW-0560">Oxidoreductase</keyword>
<evidence type="ECO:0000256" key="1">
    <source>
        <dbReference type="ARBA" id="ARBA00001974"/>
    </source>
</evidence>
<keyword evidence="5" id="KW-0274">FAD</keyword>
<evidence type="ECO:0000313" key="10">
    <source>
        <dbReference type="Proteomes" id="UP000632858"/>
    </source>
</evidence>
<dbReference type="SUPFAM" id="SSF51905">
    <property type="entry name" value="FAD/NAD(P)-binding domain"/>
    <property type="match status" value="1"/>
</dbReference>
<comment type="pathway">
    <text evidence="2">Cofactor biosynthesis; ubiquinone biosynthesis.</text>
</comment>
<dbReference type="Pfam" id="PF01494">
    <property type="entry name" value="FAD_binding_3"/>
    <property type="match status" value="1"/>
</dbReference>
<keyword evidence="7" id="KW-0503">Monooxygenase</keyword>
<dbReference type="AlphaFoldDB" id="A0A917CI32"/>
<dbReference type="InterPro" id="IPR002938">
    <property type="entry name" value="FAD-bd"/>
</dbReference>
<evidence type="ECO:0000256" key="4">
    <source>
        <dbReference type="ARBA" id="ARBA00022630"/>
    </source>
</evidence>
<proteinExistence type="inferred from homology"/>
<accession>A0A917CI32</accession>
<reference evidence="9" key="2">
    <citation type="submission" date="2020-09" db="EMBL/GenBank/DDBJ databases">
        <authorList>
            <person name="Sun Q."/>
            <person name="Zhou Y."/>
        </authorList>
    </citation>
    <scope>NUCLEOTIDE SEQUENCE</scope>
    <source>
        <strain evidence="9">CGMCC 1.12726</strain>
    </source>
</reference>
<protein>
    <recommendedName>
        <fullName evidence="8">FAD-binding domain-containing protein</fullName>
    </recommendedName>
</protein>
<dbReference type="Proteomes" id="UP000632858">
    <property type="component" value="Unassembled WGS sequence"/>
</dbReference>
<keyword evidence="4" id="KW-0285">Flavoprotein</keyword>
<keyword evidence="10" id="KW-1185">Reference proteome</keyword>
<evidence type="ECO:0000256" key="2">
    <source>
        <dbReference type="ARBA" id="ARBA00004749"/>
    </source>
</evidence>
<evidence type="ECO:0000256" key="7">
    <source>
        <dbReference type="ARBA" id="ARBA00023033"/>
    </source>
</evidence>
<comment type="similarity">
    <text evidence="3">Belongs to the UbiH/COQ6 family.</text>
</comment>
<evidence type="ECO:0000256" key="5">
    <source>
        <dbReference type="ARBA" id="ARBA00022827"/>
    </source>
</evidence>
<dbReference type="GO" id="GO:0016705">
    <property type="term" value="F:oxidoreductase activity, acting on paired donors, with incorporation or reduction of molecular oxygen"/>
    <property type="evidence" value="ECO:0007669"/>
    <property type="project" value="InterPro"/>
</dbReference>
<sequence>MTYDVAIIGAGPAGLTLAGALAREGLSVALIDPADAGTLAAPPDDGREIALTALSRELLTQWRQWPLLAPDEITAMHEAQVFDGDAQVPMSVRAPAGAEALGWMVSNRALRRIAYQAAAEVPGIDWHLSRRARALENGPDGARVRLDDGRILEARLVVAADSRFSEARRMAGLPARHRDFGRSMLVCRMRLERPRPGIAWECLDYGQTLALLPLGGDLASVVITLPPAEIARLQTLPAEAFARETAERYRGRLGTMRLEGERHVYPLVGVCPDRLVAGRFACVGDAAIGMHPITAHGYNLGLRGIGMLVRRIRSAIETGGDIAAPALLAGYERELQAISRPLYLATESIVRVYTDDRAPVRLLRRAGLRFGGGFAPFRHALATILSGRELSPPLPLRVFGRLLSARRPRLQAP</sequence>
<evidence type="ECO:0000256" key="6">
    <source>
        <dbReference type="ARBA" id="ARBA00023002"/>
    </source>
</evidence>
<comment type="caution">
    <text evidence="9">The sequence shown here is derived from an EMBL/GenBank/DDBJ whole genome shotgun (WGS) entry which is preliminary data.</text>
</comment>
<dbReference type="GO" id="GO:0004497">
    <property type="term" value="F:monooxygenase activity"/>
    <property type="evidence" value="ECO:0007669"/>
    <property type="project" value="UniProtKB-KW"/>
</dbReference>
<name>A0A917CI32_9GAMM</name>
<dbReference type="InterPro" id="IPR010971">
    <property type="entry name" value="UbiH/COQ6"/>
</dbReference>
<dbReference type="GO" id="GO:0006744">
    <property type="term" value="P:ubiquinone biosynthetic process"/>
    <property type="evidence" value="ECO:0007669"/>
    <property type="project" value="InterPro"/>
</dbReference>
<gene>
    <name evidence="9" type="primary">visC</name>
    <name evidence="9" type="ORF">GCM10010960_07600</name>
</gene>
<dbReference type="EMBL" id="BMFO01000001">
    <property type="protein sequence ID" value="GGF88170.1"/>
    <property type="molecule type" value="Genomic_DNA"/>
</dbReference>
<dbReference type="GO" id="GO:0071949">
    <property type="term" value="F:FAD binding"/>
    <property type="evidence" value="ECO:0007669"/>
    <property type="project" value="InterPro"/>
</dbReference>